<evidence type="ECO:0000313" key="1">
    <source>
        <dbReference type="EMBL" id="MYM61622.1"/>
    </source>
</evidence>
<dbReference type="Proteomes" id="UP000478571">
    <property type="component" value="Unassembled WGS sequence"/>
</dbReference>
<keyword evidence="2" id="KW-1185">Reference proteome</keyword>
<evidence type="ECO:0008006" key="3">
    <source>
        <dbReference type="Google" id="ProtNLM"/>
    </source>
</evidence>
<dbReference type="SUPFAM" id="SSF69279">
    <property type="entry name" value="Phage tail proteins"/>
    <property type="match status" value="1"/>
</dbReference>
<organism evidence="1 2">
    <name type="scientific">Vibrio tetraodonis subsp. pristinus</name>
    <dbReference type="NCBI Taxonomy" id="2695891"/>
    <lineage>
        <taxon>Bacteria</taxon>
        <taxon>Pseudomonadati</taxon>
        <taxon>Pseudomonadota</taxon>
        <taxon>Gammaproteobacteria</taxon>
        <taxon>Vibrionales</taxon>
        <taxon>Vibrionaceae</taxon>
        <taxon>Vibrio</taxon>
    </lineage>
</organism>
<dbReference type="AlphaFoldDB" id="A0A6L8M6A2"/>
<sequence>MGLIITFEGDGSGIIESRLMEWELIDDKGSSSDTLVINLDAEGMTNIPESGRTFKVKLGGHYRGQFQIADAEENYDPAVLTLTLTAGKFTVKDASQLREPKSRTFSNITLGELVNSVMLPHGYEVKVEAGLAKKRLDHVSQEQEEDDEFISRLVERYDAISKPIDGLYVVATAGNTKAMSGGEISSLAIEHKEILTARLTHPSKRVYKGVKATWRTAETGNDGLVEIGEAPFYSLRLTYQNESEAQERASAKLYSFERKGQALNLDIEGRGDAFAESLLTIRNPKNKRFGAPWSSDMVTHRGDRESFKTTIKATRPKGK</sequence>
<accession>A0A6L8M6A2</accession>
<reference evidence="1 2" key="1">
    <citation type="submission" date="2020-01" db="EMBL/GenBank/DDBJ databases">
        <title>Draft Genome Sequence of Vibrio sp. strain OCN044, Isolated from a Healthy Coral at Palmyra Atoll.</title>
        <authorList>
            <person name="Videau P."/>
            <person name="Loughran R."/>
            <person name="Esquivel A."/>
            <person name="Deadmond M."/>
            <person name="Paddock B.E."/>
            <person name="Saw J.H."/>
            <person name="Ushijima B."/>
        </authorList>
    </citation>
    <scope>NUCLEOTIDE SEQUENCE [LARGE SCALE GENOMIC DNA]</scope>
    <source>
        <strain evidence="1 2">OCN044</strain>
    </source>
</reference>
<name>A0A6L8M6A2_9VIBR</name>
<proteinExistence type="predicted"/>
<dbReference type="RefSeq" id="WP_160933153.1">
    <property type="nucleotide sequence ID" value="NZ_WWEU01000017.1"/>
</dbReference>
<evidence type="ECO:0000313" key="2">
    <source>
        <dbReference type="Proteomes" id="UP000478571"/>
    </source>
</evidence>
<dbReference type="EMBL" id="WWEU01000017">
    <property type="protein sequence ID" value="MYM61622.1"/>
    <property type="molecule type" value="Genomic_DNA"/>
</dbReference>
<gene>
    <name evidence="1" type="ORF">GTG28_20690</name>
</gene>
<comment type="caution">
    <text evidence="1">The sequence shown here is derived from an EMBL/GenBank/DDBJ whole genome shotgun (WGS) entry which is preliminary data.</text>
</comment>
<protein>
    <recommendedName>
        <fullName evidence="3">Phage protein D</fullName>
    </recommendedName>
</protein>